<name>A0AC59YP64_RANTA</name>
<protein>
    <submittedName>
        <fullName evidence="1">Uncharacterized protein</fullName>
    </submittedName>
</protein>
<dbReference type="Proteomes" id="UP001162501">
    <property type="component" value="Chromosome 19"/>
</dbReference>
<proteinExistence type="predicted"/>
<reference evidence="1" key="1">
    <citation type="submission" date="2023-05" db="EMBL/GenBank/DDBJ databases">
        <authorList>
            <consortium name="ELIXIR-Norway"/>
        </authorList>
    </citation>
    <scope>NUCLEOTIDE SEQUENCE</scope>
</reference>
<reference evidence="1" key="2">
    <citation type="submission" date="2025-03" db="EMBL/GenBank/DDBJ databases">
        <authorList>
            <consortium name="ELIXIR-Norway"/>
            <consortium name="Elixir Norway"/>
        </authorList>
    </citation>
    <scope>NUCLEOTIDE SEQUENCE</scope>
</reference>
<sequence>MSPLGQGSRMASSFALSSFPASCPATWSSPLALAPRGFQKAFIQLVEGGGHMGRSSEEKGDAPVSESTFRGEALTLESPPGREAPFSDVAGGASDFRAGRQRGRSSAQMKTGQQRSLAEQHS</sequence>
<gene>
    <name evidence="1" type="ORF">MRATA1EN22A_LOCUS8656</name>
</gene>
<evidence type="ECO:0000313" key="2">
    <source>
        <dbReference type="Proteomes" id="UP001162501"/>
    </source>
</evidence>
<evidence type="ECO:0000313" key="1">
    <source>
        <dbReference type="EMBL" id="CAM9871248.1"/>
    </source>
</evidence>
<organism evidence="1 2">
    <name type="scientific">Rangifer tarandus platyrhynchus</name>
    <name type="common">Svalbard reindeer</name>
    <dbReference type="NCBI Taxonomy" id="3082113"/>
    <lineage>
        <taxon>Eukaryota</taxon>
        <taxon>Metazoa</taxon>
        <taxon>Chordata</taxon>
        <taxon>Craniata</taxon>
        <taxon>Vertebrata</taxon>
        <taxon>Euteleostomi</taxon>
        <taxon>Mammalia</taxon>
        <taxon>Eutheria</taxon>
        <taxon>Laurasiatheria</taxon>
        <taxon>Artiodactyla</taxon>
        <taxon>Ruminantia</taxon>
        <taxon>Pecora</taxon>
        <taxon>Cervidae</taxon>
        <taxon>Odocoileinae</taxon>
        <taxon>Rangifer</taxon>
    </lineage>
</organism>
<dbReference type="EMBL" id="OX596103">
    <property type="protein sequence ID" value="CAM9871248.1"/>
    <property type="molecule type" value="Genomic_DNA"/>
</dbReference>
<accession>A0AC59YP64</accession>